<dbReference type="InterPro" id="IPR052184">
    <property type="entry name" value="SDR_enzymes"/>
</dbReference>
<dbReference type="InterPro" id="IPR002347">
    <property type="entry name" value="SDR_fam"/>
</dbReference>
<dbReference type="PANTHER" id="PTHR45458:SF3">
    <property type="entry name" value="CHAIN DEHYDROGENASE (ATSC), PUTATIVE-RELATED"/>
    <property type="match status" value="1"/>
</dbReference>
<dbReference type="InParanoid" id="A0A1V8STY3"/>
<keyword evidence="1" id="KW-0521">NADP</keyword>
<proteinExistence type="predicted"/>
<dbReference type="SUPFAM" id="SSF51735">
    <property type="entry name" value="NAD(P)-binding Rossmann-fold domains"/>
    <property type="match status" value="1"/>
</dbReference>
<evidence type="ECO:0000256" key="1">
    <source>
        <dbReference type="ARBA" id="ARBA00022857"/>
    </source>
</evidence>
<reference evidence="3" key="1">
    <citation type="submission" date="2017-03" db="EMBL/GenBank/DDBJ databases">
        <title>Genomes of endolithic fungi from Antarctica.</title>
        <authorList>
            <person name="Coleine C."/>
            <person name="Masonjones S."/>
            <person name="Stajich J.E."/>
        </authorList>
    </citation>
    <scope>NUCLEOTIDE SEQUENCE [LARGE SCALE GENOMIC DNA]</scope>
    <source>
        <strain evidence="3">CCFEE 5527</strain>
    </source>
</reference>
<accession>A0A1V8STY3</accession>
<dbReference type="PRINTS" id="PR00081">
    <property type="entry name" value="GDHRDH"/>
</dbReference>
<name>A0A1V8STY3_9PEZI</name>
<dbReference type="InterPro" id="IPR036291">
    <property type="entry name" value="NAD(P)-bd_dom_sf"/>
</dbReference>
<dbReference type="PROSITE" id="PS00061">
    <property type="entry name" value="ADH_SHORT"/>
    <property type="match status" value="1"/>
</dbReference>
<evidence type="ECO:0000313" key="3">
    <source>
        <dbReference type="Proteomes" id="UP000192596"/>
    </source>
</evidence>
<dbReference type="PANTHER" id="PTHR45458">
    <property type="entry name" value="SHORT-CHAIN DEHYDROGENASE/REDUCTASE SDR"/>
    <property type="match status" value="1"/>
</dbReference>
<dbReference type="InterPro" id="IPR020904">
    <property type="entry name" value="Sc_DH/Rdtase_CS"/>
</dbReference>
<evidence type="ECO:0008006" key="4">
    <source>
        <dbReference type="Google" id="ProtNLM"/>
    </source>
</evidence>
<sequence>MPSYLVVGAARGIGFEFVNQLSAVPGNQVTGLIRSQATASALNDLAAERSNIHVIEADIFSPDSLREAVAKVEKVSNGALDVLIHNAYSAGTEVMFLSASQFTGKETELHQELTETIKANVIGPMLTINAFLPLIRKGAEKKLIYITTGAADVDMTRVSRLTGQIGYSASKAAGNMVMAKYAGDLAESGIKTLSIAPGWVETPATEGLTQNPEVFEYLVNAFKRIDPNVKGMITAEQSIKAMLEVIDKLDAEGSGAFVSHHGNKKWVD</sequence>
<dbReference type="FunCoup" id="A0A1V8STY3">
    <property type="interactions" value="155"/>
</dbReference>
<organism evidence="2 3">
    <name type="scientific">Cryoendolithus antarcticus</name>
    <dbReference type="NCBI Taxonomy" id="1507870"/>
    <lineage>
        <taxon>Eukaryota</taxon>
        <taxon>Fungi</taxon>
        <taxon>Dikarya</taxon>
        <taxon>Ascomycota</taxon>
        <taxon>Pezizomycotina</taxon>
        <taxon>Dothideomycetes</taxon>
        <taxon>Dothideomycetidae</taxon>
        <taxon>Cladosporiales</taxon>
        <taxon>Cladosporiaceae</taxon>
        <taxon>Cryoendolithus</taxon>
    </lineage>
</organism>
<dbReference type="AlphaFoldDB" id="A0A1V8STY3"/>
<dbReference type="CDD" id="cd05325">
    <property type="entry name" value="carb_red_sniffer_like_SDR_c"/>
    <property type="match status" value="1"/>
</dbReference>
<dbReference type="Gene3D" id="3.40.50.720">
    <property type="entry name" value="NAD(P)-binding Rossmann-like Domain"/>
    <property type="match status" value="1"/>
</dbReference>
<dbReference type="Pfam" id="PF00106">
    <property type="entry name" value="adh_short"/>
    <property type="match status" value="1"/>
</dbReference>
<gene>
    <name evidence="2" type="ORF">B0A48_11886</name>
</gene>
<comment type="caution">
    <text evidence="2">The sequence shown here is derived from an EMBL/GenBank/DDBJ whole genome shotgun (WGS) entry which is preliminary data.</text>
</comment>
<protein>
    <recommendedName>
        <fullName evidence="4">NAD(P)-binding protein</fullName>
    </recommendedName>
</protein>
<evidence type="ECO:0000313" key="2">
    <source>
        <dbReference type="EMBL" id="OQO02332.1"/>
    </source>
</evidence>
<dbReference type="OrthoDB" id="7289984at2759"/>
<dbReference type="GO" id="GO:0016616">
    <property type="term" value="F:oxidoreductase activity, acting on the CH-OH group of donors, NAD or NADP as acceptor"/>
    <property type="evidence" value="ECO:0007669"/>
    <property type="project" value="TreeGrafter"/>
</dbReference>
<keyword evidence="3" id="KW-1185">Reference proteome</keyword>
<dbReference type="EMBL" id="NAJO01000028">
    <property type="protein sequence ID" value="OQO02332.1"/>
    <property type="molecule type" value="Genomic_DNA"/>
</dbReference>
<dbReference type="Proteomes" id="UP000192596">
    <property type="component" value="Unassembled WGS sequence"/>
</dbReference>